<dbReference type="FunCoup" id="H2L0Q1">
    <property type="interactions" value="1422"/>
</dbReference>
<dbReference type="PANTHER" id="PTHR21733">
    <property type="entry name" value="CUB_2 DOMAIN-CONTAINING PROTEIN-RELATED-RELATED"/>
    <property type="match status" value="1"/>
</dbReference>
<accession>H2L0Q1</accession>
<dbReference type="WormBase" id="ZK6.11">
    <property type="protein sequence ID" value="CE33350"/>
    <property type="gene ID" value="WBGene00022645"/>
    <property type="gene designation" value="irg-8"/>
</dbReference>
<feature type="chain" id="PRO_5003563907" evidence="1">
    <location>
        <begin position="20"/>
        <end position="386"/>
    </location>
</feature>
<dbReference type="CTD" id="191209"/>
<sequence>MKIFTVFLTLSALFLVGSAQQLQPLSSFKGMSVHNEFSDFKVYPPYNIYVSAHSDATSALQQISVVTESGTKTLFELKQNLQASGEITGYPVLKPAYLTTTLSDNDLKRLNGVIYISSSKQYADNTFHVYGVSKSQNINLQALGKVDTTILFLNTNMGTNPYKSTIISQWKQDSTALAYLYAGFPQDTAEGKNTQIFSNPMHTDKADLYFANVEKFSLTLVAFYLKTYRGVNFRIEPGYSSIDSSTTTDVTTTGFYMKPLEKDDSTITVNIKRDTRFSGASGANVIGNLTTGGMVTVGFYEGASKYEDSAAPNPFCSPWSIPYILQNMKIWSTSSNPKNGQYFVQYFIAQGAIGSGTTSRPGQTTTRSSGTVQFFVSVASLMILWL</sequence>
<dbReference type="STRING" id="6239.ZK6.11a.2"/>
<evidence type="ECO:0000313" key="3">
    <source>
        <dbReference type="Proteomes" id="UP000001940"/>
    </source>
</evidence>
<dbReference type="eggNOG" id="ENOG502T3B0">
    <property type="taxonomic scope" value="Eukaryota"/>
</dbReference>
<proteinExistence type="evidence at protein level"/>
<gene>
    <name evidence="2 4" type="primary">irg-8</name>
    <name evidence="2" type="ORF">CELE_ZK6.11</name>
    <name evidence="4" type="ORF">ZK6.11</name>
</gene>
<dbReference type="PhylomeDB" id="H2L0Q1"/>
<evidence type="ECO:0007829" key="5">
    <source>
        <dbReference type="PeptideAtlas" id="H2L0Q1"/>
    </source>
</evidence>
<dbReference type="AlphaFoldDB" id="H2L0Q1"/>
<evidence type="ECO:0000313" key="2">
    <source>
        <dbReference type="EMBL" id="CCD74358.1"/>
    </source>
</evidence>
<reference evidence="2 3" key="1">
    <citation type="journal article" date="1998" name="Science">
        <title>Genome sequence of the nematode C. elegans: a platform for investigating biology.</title>
        <authorList>
            <consortium name="The C. elegans sequencing consortium"/>
            <person name="Sulson J.E."/>
            <person name="Waterston R."/>
        </authorList>
    </citation>
    <scope>NUCLEOTIDE SEQUENCE [LARGE SCALE GENOMIC DNA]</scope>
    <source>
        <strain evidence="2 3">Bristol N2</strain>
    </source>
</reference>
<protein>
    <submittedName>
        <fullName evidence="2">CUB_2 domain-containing protein</fullName>
    </submittedName>
</protein>
<keyword evidence="3" id="KW-1185">Reference proteome</keyword>
<dbReference type="GO" id="GO:0045121">
    <property type="term" value="C:membrane raft"/>
    <property type="evidence" value="ECO:0007005"/>
    <property type="project" value="WormBase"/>
</dbReference>
<dbReference type="Bgee" id="WBGene00022645">
    <property type="expression patterns" value="Expressed in adult organism and 3 other cell types or tissues"/>
</dbReference>
<name>H2L0Q1_CAEEL</name>
<dbReference type="InterPro" id="IPR005071">
    <property type="entry name" value="Glycoprotein"/>
</dbReference>
<dbReference type="AGR" id="WB:WBGene00022645"/>
<dbReference type="EMBL" id="BX284605">
    <property type="protein sequence ID" value="CCD74358.1"/>
    <property type="molecule type" value="Genomic_DNA"/>
</dbReference>
<evidence type="ECO:0000313" key="4">
    <source>
        <dbReference type="WormBase" id="ZK6.11"/>
    </source>
</evidence>
<dbReference type="OMA" id="IISQWKQ"/>
<dbReference type="ExpressionAtlas" id="H2L0Q1">
    <property type="expression patterns" value="baseline and differential"/>
</dbReference>
<feature type="signal peptide" evidence="1">
    <location>
        <begin position="1"/>
        <end position="19"/>
    </location>
</feature>
<organism evidence="2 3">
    <name type="scientific">Caenorhabditis elegans</name>
    <dbReference type="NCBI Taxonomy" id="6239"/>
    <lineage>
        <taxon>Eukaryota</taxon>
        <taxon>Metazoa</taxon>
        <taxon>Ecdysozoa</taxon>
        <taxon>Nematoda</taxon>
        <taxon>Chromadorea</taxon>
        <taxon>Rhabditida</taxon>
        <taxon>Rhabditina</taxon>
        <taxon>Rhabditomorpha</taxon>
        <taxon>Rhabditoidea</taxon>
        <taxon>Rhabditidae</taxon>
        <taxon>Peloderinae</taxon>
        <taxon>Caenorhabditis</taxon>
    </lineage>
</organism>
<dbReference type="Proteomes" id="UP000001940">
    <property type="component" value="Chromosome V"/>
</dbReference>
<dbReference type="GeneID" id="191209"/>
<dbReference type="HOGENOM" id="CLU_046187_0_0_1"/>
<dbReference type="PaxDb" id="6239-ZK6.11a"/>
<dbReference type="KEGG" id="cel:CELE_ZK6.11"/>
<evidence type="ECO:0000256" key="1">
    <source>
        <dbReference type="SAM" id="SignalP"/>
    </source>
</evidence>
<dbReference type="GO" id="GO:0045087">
    <property type="term" value="P:innate immune response"/>
    <property type="evidence" value="ECO:0007007"/>
    <property type="project" value="WormBase"/>
</dbReference>
<dbReference type="InParanoid" id="H2L0Q1"/>
<dbReference type="PANTHER" id="PTHR21733:SF4">
    <property type="entry name" value="DOWNSTREAM OF DAF-16 (REGULATED BY DAF-16)-RELATED"/>
    <property type="match status" value="1"/>
</dbReference>
<dbReference type="Pfam" id="PF03409">
    <property type="entry name" value="Glycoprotein"/>
    <property type="match status" value="1"/>
</dbReference>
<dbReference type="OrthoDB" id="5824638at2759"/>
<keyword evidence="1" id="KW-0732">Signal</keyword>
<dbReference type="RefSeq" id="NP_001024314.1">
    <property type="nucleotide sequence ID" value="NM_001029143.4"/>
</dbReference>
<dbReference type="PeptideAtlas" id="H2L0Q1"/>
<keyword evidence="5" id="KW-1267">Proteomics identification</keyword>